<feature type="domain" description="DUF4470" evidence="1">
    <location>
        <begin position="45"/>
        <end position="157"/>
    </location>
</feature>
<dbReference type="OrthoDB" id="2423701at2759"/>
<evidence type="ECO:0000313" key="2">
    <source>
        <dbReference type="EMBL" id="KDQ54577.1"/>
    </source>
</evidence>
<dbReference type="Pfam" id="PF14737">
    <property type="entry name" value="DUF4470"/>
    <property type="match status" value="1"/>
</dbReference>
<reference evidence="3" key="1">
    <citation type="journal article" date="2014" name="Proc. Natl. Acad. Sci. U.S.A.">
        <title>Extensive sampling of basidiomycete genomes demonstrates inadequacy of the white-rot/brown-rot paradigm for wood decay fungi.</title>
        <authorList>
            <person name="Riley R."/>
            <person name="Salamov A.A."/>
            <person name="Brown D.W."/>
            <person name="Nagy L.G."/>
            <person name="Floudas D."/>
            <person name="Held B.W."/>
            <person name="Levasseur A."/>
            <person name="Lombard V."/>
            <person name="Morin E."/>
            <person name="Otillar R."/>
            <person name="Lindquist E.A."/>
            <person name="Sun H."/>
            <person name="LaButti K.M."/>
            <person name="Schmutz J."/>
            <person name="Jabbour D."/>
            <person name="Luo H."/>
            <person name="Baker S.E."/>
            <person name="Pisabarro A.G."/>
            <person name="Walton J.D."/>
            <person name="Blanchette R.A."/>
            <person name="Henrissat B."/>
            <person name="Martin F."/>
            <person name="Cullen D."/>
            <person name="Hibbett D.S."/>
            <person name="Grigoriev I.V."/>
        </authorList>
    </citation>
    <scope>NUCLEOTIDE SEQUENCE [LARGE SCALE GENOMIC DNA]</scope>
    <source>
        <strain evidence="3">MUCL 33604</strain>
    </source>
</reference>
<protein>
    <recommendedName>
        <fullName evidence="1">DUF4470 domain-containing protein</fullName>
    </recommendedName>
</protein>
<dbReference type="AlphaFoldDB" id="A0A067PTG7"/>
<name>A0A067PTG7_9AGAM</name>
<dbReference type="Proteomes" id="UP000027265">
    <property type="component" value="Unassembled WGS sequence"/>
</dbReference>
<dbReference type="HOGENOM" id="CLU_006713_0_0_1"/>
<dbReference type="EMBL" id="KL197728">
    <property type="protein sequence ID" value="KDQ54577.1"/>
    <property type="molecule type" value="Genomic_DNA"/>
</dbReference>
<organism evidence="2 3">
    <name type="scientific">Jaapia argillacea MUCL 33604</name>
    <dbReference type="NCBI Taxonomy" id="933084"/>
    <lineage>
        <taxon>Eukaryota</taxon>
        <taxon>Fungi</taxon>
        <taxon>Dikarya</taxon>
        <taxon>Basidiomycota</taxon>
        <taxon>Agaricomycotina</taxon>
        <taxon>Agaricomycetes</taxon>
        <taxon>Agaricomycetidae</taxon>
        <taxon>Jaapiales</taxon>
        <taxon>Jaapiaceae</taxon>
        <taxon>Jaapia</taxon>
    </lineage>
</organism>
<dbReference type="STRING" id="933084.A0A067PTG7"/>
<dbReference type="InterPro" id="IPR027974">
    <property type="entry name" value="DUF4470"/>
</dbReference>
<dbReference type="InParanoid" id="A0A067PTG7"/>
<accession>A0A067PTG7</accession>
<evidence type="ECO:0000313" key="3">
    <source>
        <dbReference type="Proteomes" id="UP000027265"/>
    </source>
</evidence>
<gene>
    <name evidence="2" type="ORF">JAAARDRAFT_196488</name>
</gene>
<sequence length="846" mass="96105">MSNANQSPETVDLDGSDSVSARRRLTDWPIFKQCPDPVLEYYTIGHDSVLSLLDGSDQEKVSEISLSNLELDRLADLSFFFGGVGDGRHSFGTIIDIHQAYIKLQAENQDRLRVHMTLMDIHPASIARDLIILHRLDELQGAGPEDETEIRATLFYTYCAFLIPDYCHARLLEAAKVVHTQLSRTPPVLPSWLCVDARSIPQILSVLAYWSKPLGKSTTKLLSLHEYIPAPSKAQSPVLQLLSLPDEEFNLIVNGSSSTRIIPADLQSQRRLLLSMAGLGLGTDRSSLLDREVGQGEVQMDFERRWYGEVVKVFPPPEEFRERHPEFEEMFKDVAKGRGRSSDAIRRKEVILDHISDTWKPNPTIFDEFSTEHPSFTGDGFPPLRSDPFETPDHIAQFLKRFKNLPEPLPGTELGSFHHVTQFFSLVSESLKALKDKLKIELIVGEVTTDLIKITSGDLFGREDGFPRKYTRMWLSNVPDYTNGPLNVAVYTLPSLQYLPEAEVSFNCLLNTAAFSSPDEYCHTYTLLPSKALPRYLGCTLSSSNNLRHRISMKPLPHPISLDKLASRKELTTWLTRLLVCLLVNGNPLPPNRRVNLPNNLAAYFGLLVHLPKVGFPPEWVKVYLEGVLSGTMMTDISPYLGRLPIPLQEMYERKSEIKKLDFDAWLVDLEAIVACSRDALPFSLTLPDNFPRAEDIKLYKATNIRPIDLTRHRLFRYWAPLSSPHVRVLALLFYKPSKEYDAEHLAHTIKFILEADGLPARGDVQIVFSQERVDISTERERGEIWWRMDQRRMERMKRDGWEMAAYRTDLVVAGKSNSVEYDDKKNVVIPFPVVEPVKVADCLEA</sequence>
<keyword evidence="3" id="KW-1185">Reference proteome</keyword>
<proteinExistence type="predicted"/>
<evidence type="ECO:0000259" key="1">
    <source>
        <dbReference type="Pfam" id="PF14737"/>
    </source>
</evidence>